<gene>
    <name evidence="1" type="ORF">POPTR_017G103733</name>
</gene>
<reference evidence="1 2" key="1">
    <citation type="journal article" date="2006" name="Science">
        <title>The genome of black cottonwood, Populus trichocarpa (Torr. &amp; Gray).</title>
        <authorList>
            <person name="Tuskan G.A."/>
            <person name="Difazio S."/>
            <person name="Jansson S."/>
            <person name="Bohlmann J."/>
            <person name="Grigoriev I."/>
            <person name="Hellsten U."/>
            <person name="Putnam N."/>
            <person name="Ralph S."/>
            <person name="Rombauts S."/>
            <person name="Salamov A."/>
            <person name="Schein J."/>
            <person name="Sterck L."/>
            <person name="Aerts A."/>
            <person name="Bhalerao R.R."/>
            <person name="Bhalerao R.P."/>
            <person name="Blaudez D."/>
            <person name="Boerjan W."/>
            <person name="Brun A."/>
            <person name="Brunner A."/>
            <person name="Busov V."/>
            <person name="Campbell M."/>
            <person name="Carlson J."/>
            <person name="Chalot M."/>
            <person name="Chapman J."/>
            <person name="Chen G.L."/>
            <person name="Cooper D."/>
            <person name="Coutinho P.M."/>
            <person name="Couturier J."/>
            <person name="Covert S."/>
            <person name="Cronk Q."/>
            <person name="Cunningham R."/>
            <person name="Davis J."/>
            <person name="Degroeve S."/>
            <person name="Dejardin A."/>
            <person name="Depamphilis C."/>
            <person name="Detter J."/>
            <person name="Dirks B."/>
            <person name="Dubchak I."/>
            <person name="Duplessis S."/>
            <person name="Ehlting J."/>
            <person name="Ellis B."/>
            <person name="Gendler K."/>
            <person name="Goodstein D."/>
            <person name="Gribskov M."/>
            <person name="Grimwood J."/>
            <person name="Groover A."/>
            <person name="Gunter L."/>
            <person name="Hamberger B."/>
            <person name="Heinze B."/>
            <person name="Helariutta Y."/>
            <person name="Henrissat B."/>
            <person name="Holligan D."/>
            <person name="Holt R."/>
            <person name="Huang W."/>
            <person name="Islam-Faridi N."/>
            <person name="Jones S."/>
            <person name="Jones-Rhoades M."/>
            <person name="Jorgensen R."/>
            <person name="Joshi C."/>
            <person name="Kangasjarvi J."/>
            <person name="Karlsson J."/>
            <person name="Kelleher C."/>
            <person name="Kirkpatrick R."/>
            <person name="Kirst M."/>
            <person name="Kohler A."/>
            <person name="Kalluri U."/>
            <person name="Larimer F."/>
            <person name="Leebens-Mack J."/>
            <person name="Leple J.C."/>
            <person name="Locascio P."/>
            <person name="Lou Y."/>
            <person name="Lucas S."/>
            <person name="Martin F."/>
            <person name="Montanini B."/>
            <person name="Napoli C."/>
            <person name="Nelson D.R."/>
            <person name="Nelson C."/>
            <person name="Nieminen K."/>
            <person name="Nilsson O."/>
            <person name="Pereda V."/>
            <person name="Peter G."/>
            <person name="Philippe R."/>
            <person name="Pilate G."/>
            <person name="Poliakov A."/>
            <person name="Razumovskaya J."/>
            <person name="Richardson P."/>
            <person name="Rinaldi C."/>
            <person name="Ritland K."/>
            <person name="Rouze P."/>
            <person name="Ryaboy D."/>
            <person name="Schmutz J."/>
            <person name="Schrader J."/>
            <person name="Segerman B."/>
            <person name="Shin H."/>
            <person name="Siddiqui A."/>
            <person name="Sterky F."/>
            <person name="Terry A."/>
            <person name="Tsai C.J."/>
            <person name="Uberbacher E."/>
            <person name="Unneberg P."/>
            <person name="Vahala J."/>
            <person name="Wall K."/>
            <person name="Wessler S."/>
            <person name="Yang G."/>
            <person name="Yin T."/>
            <person name="Douglas C."/>
            <person name="Marra M."/>
            <person name="Sandberg G."/>
            <person name="Van de Peer Y."/>
            <person name="Rokhsar D."/>
        </authorList>
    </citation>
    <scope>NUCLEOTIDE SEQUENCE [LARGE SCALE GENOMIC DNA]</scope>
    <source>
        <strain evidence="2">cv. Nisqually</strain>
    </source>
</reference>
<dbReference type="AlphaFoldDB" id="A0A3N7G4P0"/>
<organism evidence="1 2">
    <name type="scientific">Populus trichocarpa</name>
    <name type="common">Western balsam poplar</name>
    <name type="synonym">Populus balsamifera subsp. trichocarpa</name>
    <dbReference type="NCBI Taxonomy" id="3694"/>
    <lineage>
        <taxon>Eukaryota</taxon>
        <taxon>Viridiplantae</taxon>
        <taxon>Streptophyta</taxon>
        <taxon>Embryophyta</taxon>
        <taxon>Tracheophyta</taxon>
        <taxon>Spermatophyta</taxon>
        <taxon>Magnoliopsida</taxon>
        <taxon>eudicotyledons</taxon>
        <taxon>Gunneridae</taxon>
        <taxon>Pentapetalae</taxon>
        <taxon>rosids</taxon>
        <taxon>fabids</taxon>
        <taxon>Malpighiales</taxon>
        <taxon>Salicaceae</taxon>
        <taxon>Saliceae</taxon>
        <taxon>Populus</taxon>
    </lineage>
</organism>
<protein>
    <submittedName>
        <fullName evidence="1">Uncharacterized protein</fullName>
    </submittedName>
</protein>
<dbReference type="InParanoid" id="A0A3N7G4P0"/>
<sequence length="40" mass="4470">MHSKIIIQNHSTLAVLSSQIDVLCANPTKIKIPKRVMPLM</sequence>
<keyword evidence="2" id="KW-1185">Reference proteome</keyword>
<accession>A0A3N7G4P0</accession>
<evidence type="ECO:0000313" key="1">
    <source>
        <dbReference type="EMBL" id="RQP02160.1"/>
    </source>
</evidence>
<proteinExistence type="predicted"/>
<name>A0A3N7G4P0_POPTR</name>
<dbReference type="Proteomes" id="UP000006729">
    <property type="component" value="Chromosome 17"/>
</dbReference>
<dbReference type="EMBL" id="CM009306">
    <property type="protein sequence ID" value="RQP02160.1"/>
    <property type="molecule type" value="Genomic_DNA"/>
</dbReference>
<evidence type="ECO:0000313" key="2">
    <source>
        <dbReference type="Proteomes" id="UP000006729"/>
    </source>
</evidence>